<comment type="cofactor">
    <cofactor evidence="1">
        <name>FAD</name>
        <dbReference type="ChEBI" id="CHEBI:57692"/>
    </cofactor>
</comment>
<sequence length="324" mass="34049">MAIFRSHDRRPDAGSAALAPVIVDRVQHAHLELIPTPKAHLQFPALPPACTVSVTCSPAKDIQATLDMAAQLLDLGHTVIPHLAARMVEGPDHVAGIASWFNDHGVSDVFVIGGDAPEPRGPYLDAAALIAALLDSNARLTNIGFGGYPDGHATIPLPALAEAITAKQQLLDSAGISGWVSTQMCFDTKAVTRWISQNRAAGMHLPIHLGIPGVIDTTKLLTMGAKLGIGASLRYLRKNRAVVSKLATPGGYDPMDMLAPMARDIETLDIAALHIFTFNQVTNTAEWRRAVLDGAGPTESNLNTGSNNDSGTSTTAGAASLTRG</sequence>
<reference evidence="8" key="1">
    <citation type="submission" date="2020-05" db="EMBL/GenBank/DDBJ databases">
        <authorList>
            <person name="Chiriac C."/>
            <person name="Salcher M."/>
            <person name="Ghai R."/>
            <person name="Kavagutti S V."/>
        </authorList>
    </citation>
    <scope>NUCLEOTIDE SEQUENCE</scope>
</reference>
<dbReference type="PANTHER" id="PTHR45754">
    <property type="entry name" value="METHYLENETETRAHYDROFOLATE REDUCTASE"/>
    <property type="match status" value="1"/>
</dbReference>
<dbReference type="GO" id="GO:0009086">
    <property type="term" value="P:methionine biosynthetic process"/>
    <property type="evidence" value="ECO:0007669"/>
    <property type="project" value="TreeGrafter"/>
</dbReference>
<comment type="similarity">
    <text evidence="3">Belongs to the methylenetetrahydrofolate reductase family.</text>
</comment>
<organism evidence="8">
    <name type="scientific">freshwater metagenome</name>
    <dbReference type="NCBI Taxonomy" id="449393"/>
    <lineage>
        <taxon>unclassified sequences</taxon>
        <taxon>metagenomes</taxon>
        <taxon>ecological metagenomes</taxon>
    </lineage>
</organism>
<dbReference type="UniPathway" id="UPA00193"/>
<accession>A0A6J7D6V4</accession>
<evidence type="ECO:0000313" key="8">
    <source>
        <dbReference type="EMBL" id="CAB4865410.1"/>
    </source>
</evidence>
<dbReference type="SUPFAM" id="SSF51730">
    <property type="entry name" value="FAD-linked oxidoreductase"/>
    <property type="match status" value="1"/>
</dbReference>
<dbReference type="PANTHER" id="PTHR45754:SF3">
    <property type="entry name" value="METHYLENETETRAHYDROFOLATE REDUCTASE (NADPH)"/>
    <property type="match status" value="1"/>
</dbReference>
<evidence type="ECO:0000256" key="3">
    <source>
        <dbReference type="ARBA" id="ARBA00006743"/>
    </source>
</evidence>
<feature type="compositionally biased region" description="Low complexity" evidence="7">
    <location>
        <begin position="300"/>
        <end position="324"/>
    </location>
</feature>
<dbReference type="GO" id="GO:0004489">
    <property type="term" value="F:methylenetetrahydrofolate reductase [NAD(P)H] activity"/>
    <property type="evidence" value="ECO:0007669"/>
    <property type="project" value="InterPro"/>
</dbReference>
<keyword evidence="4" id="KW-0285">Flavoprotein</keyword>
<evidence type="ECO:0000256" key="4">
    <source>
        <dbReference type="ARBA" id="ARBA00022630"/>
    </source>
</evidence>
<gene>
    <name evidence="8" type="ORF">UFOPK3376_00512</name>
</gene>
<evidence type="ECO:0000256" key="1">
    <source>
        <dbReference type="ARBA" id="ARBA00001974"/>
    </source>
</evidence>
<comment type="pathway">
    <text evidence="2">One-carbon metabolism; tetrahydrofolate interconversion.</text>
</comment>
<dbReference type="AlphaFoldDB" id="A0A6J7D6V4"/>
<dbReference type="GO" id="GO:0005829">
    <property type="term" value="C:cytosol"/>
    <property type="evidence" value="ECO:0007669"/>
    <property type="project" value="TreeGrafter"/>
</dbReference>
<dbReference type="GO" id="GO:0071949">
    <property type="term" value="F:FAD binding"/>
    <property type="evidence" value="ECO:0007669"/>
    <property type="project" value="TreeGrafter"/>
</dbReference>
<keyword evidence="5" id="KW-0274">FAD</keyword>
<evidence type="ECO:0000256" key="7">
    <source>
        <dbReference type="SAM" id="MobiDB-lite"/>
    </source>
</evidence>
<dbReference type="GO" id="GO:0035999">
    <property type="term" value="P:tetrahydrofolate interconversion"/>
    <property type="evidence" value="ECO:0007669"/>
    <property type="project" value="UniProtKB-UniPathway"/>
</dbReference>
<dbReference type="InterPro" id="IPR003171">
    <property type="entry name" value="Mehydrof_redctse-like"/>
</dbReference>
<name>A0A6J7D6V4_9ZZZZ</name>
<protein>
    <submittedName>
        <fullName evidence="8">Unannotated protein</fullName>
    </submittedName>
</protein>
<evidence type="ECO:0000256" key="2">
    <source>
        <dbReference type="ARBA" id="ARBA00004777"/>
    </source>
</evidence>
<dbReference type="InterPro" id="IPR029041">
    <property type="entry name" value="FAD-linked_oxidoreductase-like"/>
</dbReference>
<dbReference type="Gene3D" id="3.20.20.220">
    <property type="match status" value="1"/>
</dbReference>
<feature type="region of interest" description="Disordered" evidence="7">
    <location>
        <begin position="296"/>
        <end position="324"/>
    </location>
</feature>
<dbReference type="Pfam" id="PF02219">
    <property type="entry name" value="MTHFR"/>
    <property type="match status" value="1"/>
</dbReference>
<keyword evidence="6" id="KW-0560">Oxidoreductase</keyword>
<evidence type="ECO:0000256" key="6">
    <source>
        <dbReference type="ARBA" id="ARBA00023002"/>
    </source>
</evidence>
<proteinExistence type="inferred from homology"/>
<dbReference type="EMBL" id="CAFBLP010000008">
    <property type="protein sequence ID" value="CAB4865410.1"/>
    <property type="molecule type" value="Genomic_DNA"/>
</dbReference>
<evidence type="ECO:0000256" key="5">
    <source>
        <dbReference type="ARBA" id="ARBA00022827"/>
    </source>
</evidence>